<dbReference type="InterPro" id="IPR043131">
    <property type="entry name" value="BCAT-like_N"/>
</dbReference>
<evidence type="ECO:0000256" key="1">
    <source>
        <dbReference type="ARBA" id="ARBA00009320"/>
    </source>
</evidence>
<dbReference type="PANTHER" id="PTHR42743">
    <property type="entry name" value="AMINO-ACID AMINOTRANSFERASE"/>
    <property type="match status" value="1"/>
</dbReference>
<dbReference type="Gene3D" id="3.30.470.10">
    <property type="match status" value="1"/>
</dbReference>
<comment type="similarity">
    <text evidence="1">Belongs to the class-IV pyridoxal-phosphate-dependent aminotransferase family.</text>
</comment>
<comment type="caution">
    <text evidence="2">The sequence shown here is derived from an EMBL/GenBank/DDBJ whole genome shotgun (WGS) entry which is preliminary data.</text>
</comment>
<dbReference type="SUPFAM" id="SSF56752">
    <property type="entry name" value="D-aminoacid aminotransferase-like PLP-dependent enzymes"/>
    <property type="match status" value="1"/>
</dbReference>
<keyword evidence="3" id="KW-1185">Reference proteome</keyword>
<dbReference type="RefSeq" id="WP_245884836.1">
    <property type="nucleotide sequence ID" value="NZ_PVTL01000008.1"/>
</dbReference>
<dbReference type="InterPro" id="IPR043132">
    <property type="entry name" value="BCAT-like_C"/>
</dbReference>
<dbReference type="Gene3D" id="3.20.10.10">
    <property type="entry name" value="D-amino Acid Aminotransferase, subunit A, domain 2"/>
    <property type="match status" value="1"/>
</dbReference>
<dbReference type="InterPro" id="IPR036038">
    <property type="entry name" value="Aminotransferase-like"/>
</dbReference>
<evidence type="ECO:0000313" key="3">
    <source>
        <dbReference type="Proteomes" id="UP000237983"/>
    </source>
</evidence>
<dbReference type="Proteomes" id="UP000237983">
    <property type="component" value="Unassembled WGS sequence"/>
</dbReference>
<sequence length="304" mass="33003">MSTEMTHPAGTRVLILLDDPTGDDASRTLPLAAHLRQVDADDLHVSVLDLGVTRGDGIFETLDAVEGSPQSLEPHLARLANSARLLDLPAPSLDLYREAVHRAIALSPYPRISVKLVMTRGIEGAGACTGWVYAEEIPDFTAERENGIRVVTLDRGYRHDVAQTSPWLLQGAKTLSYAVNKSVYREAARRGADDVIFLSQDGYVLEGPTSSVILQFGQHFVTPSTDQGILAGTAQAAFFEFCEANGYTSEYRLVPADELAQADSIWLSSSVRQIVPVRELDGTARSFDAEVTAAALEHLLGRRS</sequence>
<dbReference type="GO" id="GO:0005829">
    <property type="term" value="C:cytosol"/>
    <property type="evidence" value="ECO:0007669"/>
    <property type="project" value="TreeGrafter"/>
</dbReference>
<organism evidence="2 3">
    <name type="scientific">Glaciihabitans tibetensis</name>
    <dbReference type="NCBI Taxonomy" id="1266600"/>
    <lineage>
        <taxon>Bacteria</taxon>
        <taxon>Bacillati</taxon>
        <taxon>Actinomycetota</taxon>
        <taxon>Actinomycetes</taxon>
        <taxon>Micrococcales</taxon>
        <taxon>Microbacteriaceae</taxon>
        <taxon>Glaciihabitans</taxon>
    </lineage>
</organism>
<accession>A0A2T0VA62</accession>
<protein>
    <submittedName>
        <fullName evidence="2">4-amino-4-deoxychorismate lyase</fullName>
    </submittedName>
</protein>
<dbReference type="GO" id="GO:0046394">
    <property type="term" value="P:carboxylic acid biosynthetic process"/>
    <property type="evidence" value="ECO:0007669"/>
    <property type="project" value="UniProtKB-ARBA"/>
</dbReference>
<dbReference type="PANTHER" id="PTHR42743:SF11">
    <property type="entry name" value="AMINODEOXYCHORISMATE LYASE"/>
    <property type="match status" value="1"/>
</dbReference>
<keyword evidence="2" id="KW-0456">Lyase</keyword>
<dbReference type="InterPro" id="IPR050571">
    <property type="entry name" value="Class-IV_PLP-Dep_Aminotrnsfr"/>
</dbReference>
<reference evidence="2 3" key="1">
    <citation type="submission" date="2018-03" db="EMBL/GenBank/DDBJ databases">
        <title>Genomic Encyclopedia of Type Strains, Phase III (KMG-III): the genomes of soil and plant-associated and newly described type strains.</title>
        <authorList>
            <person name="Whitman W."/>
        </authorList>
    </citation>
    <scope>NUCLEOTIDE SEQUENCE [LARGE SCALE GENOMIC DNA]</scope>
    <source>
        <strain evidence="2 3">CGMCC 1.12484</strain>
    </source>
</reference>
<dbReference type="GO" id="GO:0016829">
    <property type="term" value="F:lyase activity"/>
    <property type="evidence" value="ECO:0007669"/>
    <property type="project" value="UniProtKB-KW"/>
</dbReference>
<dbReference type="EMBL" id="PVTL01000008">
    <property type="protein sequence ID" value="PRY67072.1"/>
    <property type="molecule type" value="Genomic_DNA"/>
</dbReference>
<dbReference type="Pfam" id="PF01063">
    <property type="entry name" value="Aminotran_4"/>
    <property type="match status" value="1"/>
</dbReference>
<evidence type="ECO:0000313" key="2">
    <source>
        <dbReference type="EMBL" id="PRY67072.1"/>
    </source>
</evidence>
<gene>
    <name evidence="2" type="ORF">B0I08_108159</name>
</gene>
<dbReference type="InterPro" id="IPR001544">
    <property type="entry name" value="Aminotrans_IV"/>
</dbReference>
<dbReference type="AlphaFoldDB" id="A0A2T0VA62"/>
<proteinExistence type="inferred from homology"/>
<name>A0A2T0VA62_9MICO</name>